<name>A0A8H6I7Q1_9AGAR</name>
<gene>
    <name evidence="27" type="ORF">DFP72DRAFT_1003654</name>
</gene>
<evidence type="ECO:0000256" key="3">
    <source>
        <dbReference type="ARBA" id="ARBA00007913"/>
    </source>
</evidence>
<evidence type="ECO:0000256" key="18">
    <source>
        <dbReference type="ARBA" id="ARBA00023125"/>
    </source>
</evidence>
<feature type="domain" description="DNA replication factor Dna2 N-terminal" evidence="24">
    <location>
        <begin position="161"/>
        <end position="368"/>
    </location>
</feature>
<dbReference type="InterPro" id="IPR027417">
    <property type="entry name" value="P-loop_NTPase"/>
</dbReference>
<dbReference type="EC" id="3.6.4.12" evidence="4"/>
<comment type="subcellular location">
    <subcellularLocation>
        <location evidence="2">Nucleus</location>
    </subcellularLocation>
</comment>
<keyword evidence="13" id="KW-0378">Hydrolase</keyword>
<dbReference type="GO" id="GO:0005524">
    <property type="term" value="F:ATP binding"/>
    <property type="evidence" value="ECO:0007669"/>
    <property type="project" value="UniProtKB-KW"/>
</dbReference>
<keyword evidence="11" id="KW-0255">Endonuclease</keyword>
<proteinExistence type="inferred from homology"/>
<evidence type="ECO:0000259" key="24">
    <source>
        <dbReference type="Pfam" id="PF08696"/>
    </source>
</evidence>
<keyword evidence="7" id="KW-0235">DNA replication</keyword>
<comment type="caution">
    <text evidence="27">The sequence shown here is derived from an EMBL/GenBank/DDBJ whole genome shotgun (WGS) entry which is preliminary data.</text>
</comment>
<keyword evidence="6" id="KW-0004">4Fe-4S</keyword>
<comment type="cofactor">
    <cofactor evidence="1">
        <name>[4Fe-4S] cluster</name>
        <dbReference type="ChEBI" id="CHEBI:49883"/>
    </cofactor>
</comment>
<dbReference type="InterPro" id="IPR041677">
    <property type="entry name" value="DNA2/NAM7_AAA_11"/>
</dbReference>
<dbReference type="CDD" id="cd22318">
    <property type="entry name" value="DNA2_N-like"/>
    <property type="match status" value="1"/>
</dbReference>
<evidence type="ECO:0000259" key="25">
    <source>
        <dbReference type="Pfam" id="PF13086"/>
    </source>
</evidence>
<evidence type="ECO:0000313" key="27">
    <source>
        <dbReference type="EMBL" id="KAF6760438.1"/>
    </source>
</evidence>
<evidence type="ECO:0000259" key="26">
    <source>
        <dbReference type="Pfam" id="PF13087"/>
    </source>
</evidence>
<feature type="region of interest" description="Disordered" evidence="23">
    <location>
        <begin position="96"/>
        <end position="132"/>
    </location>
</feature>
<keyword evidence="14" id="KW-0347">Helicase</keyword>
<dbReference type="GO" id="GO:0005634">
    <property type="term" value="C:nucleus"/>
    <property type="evidence" value="ECO:0007669"/>
    <property type="project" value="UniProtKB-SubCell"/>
</dbReference>
<organism evidence="27 28">
    <name type="scientific">Ephemerocybe angulata</name>
    <dbReference type="NCBI Taxonomy" id="980116"/>
    <lineage>
        <taxon>Eukaryota</taxon>
        <taxon>Fungi</taxon>
        <taxon>Dikarya</taxon>
        <taxon>Basidiomycota</taxon>
        <taxon>Agaricomycotina</taxon>
        <taxon>Agaricomycetes</taxon>
        <taxon>Agaricomycetidae</taxon>
        <taxon>Agaricales</taxon>
        <taxon>Agaricineae</taxon>
        <taxon>Psathyrellaceae</taxon>
        <taxon>Ephemerocybe</taxon>
    </lineage>
</organism>
<dbReference type="InterPro" id="IPR011604">
    <property type="entry name" value="PDDEXK-like_dom_sf"/>
</dbReference>
<keyword evidence="18" id="KW-0238">DNA-binding</keyword>
<evidence type="ECO:0000256" key="16">
    <source>
        <dbReference type="ARBA" id="ARBA00023004"/>
    </source>
</evidence>
<keyword evidence="16" id="KW-0408">Iron</keyword>
<comment type="similarity">
    <text evidence="3">Belongs to the DNA2/NAM7 helicase family.</text>
</comment>
<dbReference type="GO" id="GO:0003677">
    <property type="term" value="F:DNA binding"/>
    <property type="evidence" value="ECO:0007669"/>
    <property type="project" value="UniProtKB-KW"/>
</dbReference>
<evidence type="ECO:0000256" key="15">
    <source>
        <dbReference type="ARBA" id="ARBA00022840"/>
    </source>
</evidence>
<evidence type="ECO:0000256" key="19">
    <source>
        <dbReference type="ARBA" id="ARBA00023204"/>
    </source>
</evidence>
<keyword evidence="20" id="KW-0539">Nucleus</keyword>
<dbReference type="Gene3D" id="3.40.50.300">
    <property type="entry name" value="P-loop containing nucleotide triphosphate hydrolases"/>
    <property type="match status" value="2"/>
</dbReference>
<dbReference type="InterPro" id="IPR041679">
    <property type="entry name" value="DNA2/NAM7-like_C"/>
</dbReference>
<evidence type="ECO:0000256" key="2">
    <source>
        <dbReference type="ARBA" id="ARBA00004123"/>
    </source>
</evidence>
<feature type="domain" description="DNA2/NAM7 helicase helicase" evidence="25">
    <location>
        <begin position="793"/>
        <end position="900"/>
    </location>
</feature>
<keyword evidence="17" id="KW-0411">Iron-sulfur</keyword>
<evidence type="ECO:0000256" key="12">
    <source>
        <dbReference type="ARBA" id="ARBA00022763"/>
    </source>
</evidence>
<dbReference type="Pfam" id="PF13086">
    <property type="entry name" value="AAA_11"/>
    <property type="match status" value="1"/>
</dbReference>
<reference evidence="27 28" key="1">
    <citation type="submission" date="2020-07" db="EMBL/GenBank/DDBJ databases">
        <title>Comparative genomics of pyrophilous fungi reveals a link between fire events and developmental genes.</title>
        <authorList>
            <consortium name="DOE Joint Genome Institute"/>
            <person name="Steindorff A.S."/>
            <person name="Carver A."/>
            <person name="Calhoun S."/>
            <person name="Stillman K."/>
            <person name="Liu H."/>
            <person name="Lipzen A."/>
            <person name="Pangilinan J."/>
            <person name="Labutti K."/>
            <person name="Bruns T.D."/>
            <person name="Grigoriev I.V."/>
        </authorList>
    </citation>
    <scope>NUCLEOTIDE SEQUENCE [LARGE SCALE GENOMIC DNA]</scope>
    <source>
        <strain evidence="27 28">CBS 144469</strain>
    </source>
</reference>
<evidence type="ECO:0000256" key="7">
    <source>
        <dbReference type="ARBA" id="ARBA00022705"/>
    </source>
</evidence>
<dbReference type="GO" id="GO:0043139">
    <property type="term" value="F:5'-3' DNA helicase activity"/>
    <property type="evidence" value="ECO:0007669"/>
    <property type="project" value="TreeGrafter"/>
</dbReference>
<evidence type="ECO:0000256" key="21">
    <source>
        <dbReference type="ARBA" id="ARBA00023268"/>
    </source>
</evidence>
<dbReference type="GO" id="GO:0005737">
    <property type="term" value="C:cytoplasm"/>
    <property type="evidence" value="ECO:0007669"/>
    <property type="project" value="TreeGrafter"/>
</dbReference>
<keyword evidence="19" id="KW-0234">DNA repair</keyword>
<keyword evidence="9" id="KW-0479">Metal-binding</keyword>
<keyword evidence="10" id="KW-0547">Nucleotide-binding</keyword>
<dbReference type="Proteomes" id="UP000521943">
    <property type="component" value="Unassembled WGS sequence"/>
</dbReference>
<keyword evidence="15" id="KW-0067">ATP-binding</keyword>
<evidence type="ECO:0000256" key="10">
    <source>
        <dbReference type="ARBA" id="ARBA00022741"/>
    </source>
</evidence>
<dbReference type="PANTHER" id="PTHR43788:SF8">
    <property type="entry name" value="DNA-BINDING PROTEIN SMUBP-2"/>
    <property type="match status" value="1"/>
</dbReference>
<evidence type="ECO:0000256" key="6">
    <source>
        <dbReference type="ARBA" id="ARBA00022485"/>
    </source>
</evidence>
<keyword evidence="21" id="KW-0511">Multifunctional enzyme</keyword>
<dbReference type="Pfam" id="PF08696">
    <property type="entry name" value="Dna2"/>
    <property type="match status" value="1"/>
</dbReference>
<feature type="domain" description="DNA2/NAM7 helicase-like C-terminal" evidence="26">
    <location>
        <begin position="930"/>
        <end position="1163"/>
    </location>
</feature>
<dbReference type="SUPFAM" id="SSF52540">
    <property type="entry name" value="P-loop containing nucleoside triphosphate hydrolases"/>
    <property type="match status" value="1"/>
</dbReference>
<evidence type="ECO:0000256" key="4">
    <source>
        <dbReference type="ARBA" id="ARBA00012551"/>
    </source>
</evidence>
<dbReference type="GO" id="GO:0046872">
    <property type="term" value="F:metal ion binding"/>
    <property type="evidence" value="ECO:0007669"/>
    <property type="project" value="UniProtKB-KW"/>
</dbReference>
<dbReference type="CDD" id="cd18808">
    <property type="entry name" value="SF1_C_Upf1"/>
    <property type="match status" value="1"/>
</dbReference>
<evidence type="ECO:0000256" key="1">
    <source>
        <dbReference type="ARBA" id="ARBA00001966"/>
    </source>
</evidence>
<dbReference type="EMBL" id="JACGCI010000012">
    <property type="protein sequence ID" value="KAF6760438.1"/>
    <property type="molecule type" value="Genomic_DNA"/>
</dbReference>
<dbReference type="Pfam" id="PF13087">
    <property type="entry name" value="AAA_12"/>
    <property type="match status" value="1"/>
</dbReference>
<evidence type="ECO:0000256" key="22">
    <source>
        <dbReference type="ARBA" id="ARBA00047995"/>
    </source>
</evidence>
<sequence length="1254" mass="138275">MAGLLQGLDASFEPAPLPAKSRPSPFPSRHHVSNAEAGPSTPGTTSKLIDLTNKASTSSSYQTPKKQRIGNTTLQSENGGPVADVDMDELLAGAEDWDFDDWVPSPKKPSPKKRSSVIPAQPTAKPRAGAEAKAFVPDPYTRCVVDAVGEQLDVRSGKDLKHQQVIYLQNDWYDTDVRPGDIVNAVGPFEHTSSAKPSIKITSQSNLLILHPDILLTATALSNAPQCARKPLLSSLVRASNDISPALVWGNMLHEVMQNCLSEKRWEEEWINEQIEEVLLNGLGMLLALNVSIVTARTELRKRAIGLQIFKERYISDVPKPDAILSDTRARSSDSAALLAIPQLHEIEEDIWSPKYGLKGKVDATVEAVIAETPPASSSPSIPAITSGPRPFEIKTGRSLAGLEHRAQTMLYTLLASERYGTDVPDGLLYYTQSDTVVRVPRSRNEIRGLIVARNALAGYMIKRVGREGEFNRKRNKDEEERKDIEEIGMGAETFLPPPIDDEHACKRCYTVDTCMLYRYAYSAKTSETKLPMLESPPTASNAPESLVNTYDLKTGHLTPEQGLFFRKWETLLSLEERDLVRFRRELWTIGAGDREKKGRCFAGMVVKPLTGVEQDAEKDEKNAAGSSPAGEGRVYKFSYTFVRSVKWAPSSQGGSSESDQRNLLNGHLNVGDPITVSVEPHLLAFAQGFITDLTPVAVKLGIDHKVDLEWIRARMRKDDPQFVAGEVVFRIDKDELFGGMGRMRNNLAQLFYANGDRKRLELVVDLRKPLFSPSIPPESLAIESSSSQHVKNLNLSQKEAVSKVLSAEDYALVLGMPGTGKTTVISALIKILVAQGKTVLLTSYTHSAVDTILRKLDDEADDKSGAGLAFGVLRLGNLEKIHPDVRKYTLSAKRKAETVEQLEAQWMGPPVVAATCLSVKNPLARRGGLEVSLFRRLSDAHPDSVVDLREQYRMNEDIMALSNKLIYSDRLKCGSAEVANRKLVLPNAPGKGDLTWLDASHRRQRALEKNCWLAHLASPETTAVFVDTDSLGPGVAHDSRVGDLVQNEVEAELVVQLVEALVGKWGLKKKDVGVISLYRQQVKLIKSLLLAGKSTGRAVEEEGEEVEVLTADKSQGRDKECVVVSMVRSNDHGQVGELVKDWRRMNVSFTRARSKLVIFGSRKTLKSDPLLAQFFELMEGRGWVYELPIGAHVVHKQDLERDEENVGVEEDDVCVVDEVVEGVRPVVEDQILKKAAGVLKGRPILQDLVSSES</sequence>
<evidence type="ECO:0000256" key="23">
    <source>
        <dbReference type="SAM" id="MobiDB-lite"/>
    </source>
</evidence>
<evidence type="ECO:0000256" key="20">
    <source>
        <dbReference type="ARBA" id="ARBA00023242"/>
    </source>
</evidence>
<accession>A0A8H6I7Q1</accession>
<feature type="region of interest" description="Disordered" evidence="23">
    <location>
        <begin position="1"/>
        <end position="84"/>
    </location>
</feature>
<dbReference type="InterPro" id="IPR050534">
    <property type="entry name" value="Coronavir_polyprotein_1ab"/>
</dbReference>
<dbReference type="InterPro" id="IPR047187">
    <property type="entry name" value="SF1_C_Upf1"/>
</dbReference>
<keyword evidence="28" id="KW-1185">Reference proteome</keyword>
<evidence type="ECO:0000256" key="8">
    <source>
        <dbReference type="ARBA" id="ARBA00022722"/>
    </source>
</evidence>
<dbReference type="FunFam" id="3.40.50.300:FF:000789">
    <property type="entry name" value="DNA replication ATP-dependent helicase/nuclease DNA2"/>
    <property type="match status" value="1"/>
</dbReference>
<evidence type="ECO:0000256" key="9">
    <source>
        <dbReference type="ARBA" id="ARBA00022723"/>
    </source>
</evidence>
<comment type="catalytic activity">
    <reaction evidence="22">
        <text>ATP + H2O = ADP + phosphate + H(+)</text>
        <dbReference type="Rhea" id="RHEA:13065"/>
        <dbReference type="ChEBI" id="CHEBI:15377"/>
        <dbReference type="ChEBI" id="CHEBI:15378"/>
        <dbReference type="ChEBI" id="CHEBI:30616"/>
        <dbReference type="ChEBI" id="CHEBI:43474"/>
        <dbReference type="ChEBI" id="CHEBI:456216"/>
        <dbReference type="EC" id="3.6.4.12"/>
    </reaction>
</comment>
<dbReference type="OrthoDB" id="6513042at2759"/>
<dbReference type="PANTHER" id="PTHR43788">
    <property type="entry name" value="DNA2/NAM7 HELICASE FAMILY MEMBER"/>
    <property type="match status" value="1"/>
</dbReference>
<dbReference type="AlphaFoldDB" id="A0A8H6I7Q1"/>
<protein>
    <recommendedName>
        <fullName evidence="5">DNA replication ATP-dependent helicase/nuclease DNA2</fullName>
        <ecNumber evidence="4">3.6.4.12</ecNumber>
    </recommendedName>
</protein>
<dbReference type="GO" id="GO:0006281">
    <property type="term" value="P:DNA repair"/>
    <property type="evidence" value="ECO:0007669"/>
    <property type="project" value="UniProtKB-KW"/>
</dbReference>
<dbReference type="GO" id="GO:0051539">
    <property type="term" value="F:4 iron, 4 sulfur cluster binding"/>
    <property type="evidence" value="ECO:0007669"/>
    <property type="project" value="UniProtKB-KW"/>
</dbReference>
<evidence type="ECO:0000256" key="13">
    <source>
        <dbReference type="ARBA" id="ARBA00022801"/>
    </source>
</evidence>
<dbReference type="InterPro" id="IPR014808">
    <property type="entry name" value="DNA_replication_fac_Dna2_N"/>
</dbReference>
<evidence type="ECO:0000256" key="14">
    <source>
        <dbReference type="ARBA" id="ARBA00022806"/>
    </source>
</evidence>
<evidence type="ECO:0000313" key="28">
    <source>
        <dbReference type="Proteomes" id="UP000521943"/>
    </source>
</evidence>
<evidence type="ECO:0000256" key="5">
    <source>
        <dbReference type="ARBA" id="ARBA00021516"/>
    </source>
</evidence>
<dbReference type="GO" id="GO:0006260">
    <property type="term" value="P:DNA replication"/>
    <property type="evidence" value="ECO:0007669"/>
    <property type="project" value="UniProtKB-KW"/>
</dbReference>
<dbReference type="GO" id="GO:0004519">
    <property type="term" value="F:endonuclease activity"/>
    <property type="evidence" value="ECO:0007669"/>
    <property type="project" value="UniProtKB-KW"/>
</dbReference>
<evidence type="ECO:0000256" key="11">
    <source>
        <dbReference type="ARBA" id="ARBA00022759"/>
    </source>
</evidence>
<feature type="compositionally biased region" description="Polar residues" evidence="23">
    <location>
        <begin position="41"/>
        <end position="78"/>
    </location>
</feature>
<dbReference type="GO" id="GO:0016787">
    <property type="term" value="F:hydrolase activity"/>
    <property type="evidence" value="ECO:0007669"/>
    <property type="project" value="UniProtKB-KW"/>
</dbReference>
<dbReference type="Gene3D" id="3.90.320.10">
    <property type="match status" value="1"/>
</dbReference>
<evidence type="ECO:0000256" key="17">
    <source>
        <dbReference type="ARBA" id="ARBA00023014"/>
    </source>
</evidence>
<keyword evidence="8" id="KW-0540">Nuclease</keyword>
<keyword evidence="12" id="KW-0227">DNA damage</keyword>